<proteinExistence type="inferred from homology"/>
<comment type="caution">
    <text evidence="8">The sequence shown here is derived from an EMBL/GenBank/DDBJ whole genome shotgun (WGS) entry which is preliminary data.</text>
</comment>
<evidence type="ECO:0000313" key="9">
    <source>
        <dbReference type="Proteomes" id="UP000006787"/>
    </source>
</evidence>
<name>K2NVS4_9LACT</name>
<dbReference type="eggNOG" id="COG2348">
    <property type="taxonomic scope" value="Bacteria"/>
</dbReference>
<dbReference type="GO" id="GO:0071555">
    <property type="term" value="P:cell wall organization"/>
    <property type="evidence" value="ECO:0007669"/>
    <property type="project" value="UniProtKB-KW"/>
</dbReference>
<keyword evidence="2" id="KW-0963">Cytoplasm</keyword>
<comment type="similarity">
    <text evidence="1">Belongs to the FemABX family.</text>
</comment>
<keyword evidence="8" id="KW-0436">Ligase</keyword>
<organism evidence="8 9">
    <name type="scientific">Lactococcus garvieae DCC43</name>
    <dbReference type="NCBI Taxonomy" id="1231377"/>
    <lineage>
        <taxon>Bacteria</taxon>
        <taxon>Bacillati</taxon>
        <taxon>Bacillota</taxon>
        <taxon>Bacilli</taxon>
        <taxon>Lactobacillales</taxon>
        <taxon>Streptococcaceae</taxon>
        <taxon>Lactococcus</taxon>
    </lineage>
</organism>
<dbReference type="GO" id="GO:0016755">
    <property type="term" value="F:aminoacyltransferase activity"/>
    <property type="evidence" value="ECO:0007669"/>
    <property type="project" value="InterPro"/>
</dbReference>
<dbReference type="PROSITE" id="PS51191">
    <property type="entry name" value="FEMABX"/>
    <property type="match status" value="1"/>
</dbReference>
<dbReference type="Gene3D" id="3.40.630.30">
    <property type="match status" value="2"/>
</dbReference>
<keyword evidence="5" id="KW-0573">Peptidoglycan synthesis</keyword>
<keyword evidence="4" id="KW-0133">Cell shape</keyword>
<evidence type="ECO:0000256" key="1">
    <source>
        <dbReference type="ARBA" id="ARBA00009943"/>
    </source>
</evidence>
<dbReference type="EMBL" id="AMQS01000012">
    <property type="protein sequence ID" value="EKF51623.1"/>
    <property type="molecule type" value="Genomic_DNA"/>
</dbReference>
<protein>
    <submittedName>
        <fullName evidence="8">tRNA-dependent lipid II-Ala--L-alanine ligase</fullName>
    </submittedName>
</protein>
<dbReference type="InterPro" id="IPR050644">
    <property type="entry name" value="PG_Glycine_Bridge_Synth"/>
</dbReference>
<dbReference type="SUPFAM" id="SSF55729">
    <property type="entry name" value="Acyl-CoA N-acyltransferases (Nat)"/>
    <property type="match status" value="2"/>
</dbReference>
<dbReference type="GO" id="GO:0016874">
    <property type="term" value="F:ligase activity"/>
    <property type="evidence" value="ECO:0007669"/>
    <property type="project" value="UniProtKB-KW"/>
</dbReference>
<keyword evidence="7" id="KW-0961">Cell wall biogenesis/degradation</keyword>
<evidence type="ECO:0000256" key="2">
    <source>
        <dbReference type="ARBA" id="ARBA00022490"/>
    </source>
</evidence>
<dbReference type="GO" id="GO:0009252">
    <property type="term" value="P:peptidoglycan biosynthetic process"/>
    <property type="evidence" value="ECO:0007669"/>
    <property type="project" value="UniProtKB-KW"/>
</dbReference>
<evidence type="ECO:0000256" key="5">
    <source>
        <dbReference type="ARBA" id="ARBA00022984"/>
    </source>
</evidence>
<gene>
    <name evidence="8" type="ORF">C426_0949</name>
</gene>
<evidence type="ECO:0000256" key="7">
    <source>
        <dbReference type="ARBA" id="ARBA00023316"/>
    </source>
</evidence>
<accession>K2NVS4</accession>
<dbReference type="InterPro" id="IPR016181">
    <property type="entry name" value="Acyl_CoA_acyltransferase"/>
</dbReference>
<keyword evidence="6" id="KW-0012">Acyltransferase</keyword>
<dbReference type="InterPro" id="IPR003447">
    <property type="entry name" value="FEMABX"/>
</dbReference>
<evidence type="ECO:0000256" key="4">
    <source>
        <dbReference type="ARBA" id="ARBA00022960"/>
    </source>
</evidence>
<evidence type="ECO:0000256" key="3">
    <source>
        <dbReference type="ARBA" id="ARBA00022679"/>
    </source>
</evidence>
<dbReference type="PATRIC" id="fig|1231377.3.peg.950"/>
<sequence>MEFLEISQEQFAAFAAEETESFLQTAEMAEMLAKRGYKTHFLAVKINDKIKMAALMTSIAVSGGARLEINFGPIGNFDQMVFNCFIQELKKYAKAHQVLEVKVRPAVNYMTFDSKGQELGEVNASFIDEMKKLGLTYNGRHTGYEEQDAVAEWQYIKDLSEINNEEELLKSYNSNAKRNVKKAIKNEVLVKVATYDELFEVERLVGNTGEKRHFATKDLEYYQELYTAFGDKIEFLITYHESTAIAAGVFIEVNQEFLYLYGGSDGAYGKLGGPFLMQHTAMLHALERGMKTYNFYGISGNFDGSDGVLKFKQNFGGYITQKVGEFSYYPQPMKYKLIQGMKKVLGRG</sequence>
<reference evidence="8 9" key="1">
    <citation type="journal article" date="2012" name="J. Bacteriol.">
        <title>Genome Sequence of the Bacteriocin-Producing Strain Lactococcus garvieae DCC43.</title>
        <authorList>
            <person name="Gabrielsen C."/>
            <person name="Brede D.A."/>
            <person name="Hernandez P.E."/>
            <person name="Nes I.F."/>
            <person name="Diep D.B."/>
        </authorList>
    </citation>
    <scope>NUCLEOTIDE SEQUENCE [LARGE SCALE GENOMIC DNA]</scope>
    <source>
        <strain evidence="8 9">DCC43</strain>
    </source>
</reference>
<evidence type="ECO:0000313" key="8">
    <source>
        <dbReference type="EMBL" id="EKF51623.1"/>
    </source>
</evidence>
<dbReference type="PANTHER" id="PTHR36174">
    <property type="entry name" value="LIPID II:GLYCINE GLYCYLTRANSFERASE"/>
    <property type="match status" value="1"/>
</dbReference>
<dbReference type="PANTHER" id="PTHR36174:SF2">
    <property type="entry name" value="AMINOACYLTRANSFERASE FEMA"/>
    <property type="match status" value="1"/>
</dbReference>
<dbReference type="Pfam" id="PF02388">
    <property type="entry name" value="FemAB"/>
    <property type="match status" value="1"/>
</dbReference>
<dbReference type="RefSeq" id="WP_003135378.1">
    <property type="nucleotide sequence ID" value="NZ_AMQS01000012.1"/>
</dbReference>
<keyword evidence="3" id="KW-0808">Transferase</keyword>
<dbReference type="AlphaFoldDB" id="K2NVS4"/>
<dbReference type="Proteomes" id="UP000006787">
    <property type="component" value="Unassembled WGS sequence"/>
</dbReference>
<dbReference type="GO" id="GO:0008360">
    <property type="term" value="P:regulation of cell shape"/>
    <property type="evidence" value="ECO:0007669"/>
    <property type="project" value="UniProtKB-KW"/>
</dbReference>
<evidence type="ECO:0000256" key="6">
    <source>
        <dbReference type="ARBA" id="ARBA00023315"/>
    </source>
</evidence>